<evidence type="ECO:0008006" key="4">
    <source>
        <dbReference type="Google" id="ProtNLM"/>
    </source>
</evidence>
<evidence type="ECO:0000256" key="1">
    <source>
        <dbReference type="SAM" id="Phobius"/>
    </source>
</evidence>
<accession>A0A1I0EC40</accession>
<keyword evidence="1" id="KW-0812">Transmembrane</keyword>
<sequence length="149" mass="16801">MISVERLAILVGVAGLVPFLAGVIGLFLMPAHASWLISWFHIYSAGILAFMAGVYWPVAMQLENRCYPLSPVVTLVISQVLFLAGGLALLLPLEWRALVYPVAYIALCLIDVRWLYNYWPLWYRRLRVGLTTVVVICQLAVIGWMFLHP</sequence>
<feature type="transmembrane region" description="Helical" evidence="1">
    <location>
        <begin position="7"/>
        <end position="29"/>
    </location>
</feature>
<keyword evidence="1" id="KW-0472">Membrane</keyword>
<proteinExistence type="predicted"/>
<dbReference type="Pfam" id="PF11911">
    <property type="entry name" value="DUF3429"/>
    <property type="match status" value="1"/>
</dbReference>
<dbReference type="AlphaFoldDB" id="A0A1I0EC40"/>
<keyword evidence="3" id="KW-1185">Reference proteome</keyword>
<reference evidence="3" key="1">
    <citation type="submission" date="2016-10" db="EMBL/GenBank/DDBJ databases">
        <authorList>
            <person name="Varghese N."/>
            <person name="Submissions S."/>
        </authorList>
    </citation>
    <scope>NUCLEOTIDE SEQUENCE [LARGE SCALE GENOMIC DNA]</scope>
    <source>
        <strain evidence="3">CGMCC 1.6489</strain>
    </source>
</reference>
<dbReference type="OrthoDB" id="8591832at2"/>
<dbReference type="InterPro" id="IPR021836">
    <property type="entry name" value="DUF3429"/>
</dbReference>
<dbReference type="RefSeq" id="WP_091851742.1">
    <property type="nucleotide sequence ID" value="NZ_FOHZ01000009.1"/>
</dbReference>
<protein>
    <recommendedName>
        <fullName evidence="4">Aspartate kinase</fullName>
    </recommendedName>
</protein>
<dbReference type="EMBL" id="FOHZ01000009">
    <property type="protein sequence ID" value="SET42718.1"/>
    <property type="molecule type" value="Genomic_DNA"/>
</dbReference>
<feature type="transmembrane region" description="Helical" evidence="1">
    <location>
        <begin position="128"/>
        <end position="147"/>
    </location>
</feature>
<keyword evidence="1" id="KW-1133">Transmembrane helix</keyword>
<organism evidence="2 3">
    <name type="scientific">Marinobacter segnicrescens</name>
    <dbReference type="NCBI Taxonomy" id="430453"/>
    <lineage>
        <taxon>Bacteria</taxon>
        <taxon>Pseudomonadati</taxon>
        <taxon>Pseudomonadota</taxon>
        <taxon>Gammaproteobacteria</taxon>
        <taxon>Pseudomonadales</taxon>
        <taxon>Marinobacteraceae</taxon>
        <taxon>Marinobacter</taxon>
    </lineage>
</organism>
<name>A0A1I0EC40_9GAMM</name>
<evidence type="ECO:0000313" key="2">
    <source>
        <dbReference type="EMBL" id="SET42718.1"/>
    </source>
</evidence>
<feature type="transmembrane region" description="Helical" evidence="1">
    <location>
        <begin position="69"/>
        <end position="91"/>
    </location>
</feature>
<evidence type="ECO:0000313" key="3">
    <source>
        <dbReference type="Proteomes" id="UP000198762"/>
    </source>
</evidence>
<gene>
    <name evidence="2" type="ORF">SAMN04487962_109109</name>
</gene>
<feature type="transmembrane region" description="Helical" evidence="1">
    <location>
        <begin position="97"/>
        <end position="116"/>
    </location>
</feature>
<dbReference type="Proteomes" id="UP000198762">
    <property type="component" value="Unassembled WGS sequence"/>
</dbReference>
<dbReference type="STRING" id="430453.SAMN04487962_109109"/>
<feature type="transmembrane region" description="Helical" evidence="1">
    <location>
        <begin position="35"/>
        <end position="57"/>
    </location>
</feature>